<dbReference type="AlphaFoldDB" id="A0A328VKA1"/>
<evidence type="ECO:0000313" key="2">
    <source>
        <dbReference type="EMBL" id="RAQ97539.1"/>
    </source>
</evidence>
<dbReference type="EMBL" id="MCIF01000002">
    <property type="protein sequence ID" value="RAQ97539.1"/>
    <property type="molecule type" value="Genomic_DNA"/>
</dbReference>
<protein>
    <submittedName>
        <fullName evidence="2">Uncharacterized protein</fullName>
    </submittedName>
</protein>
<sequence>MSAIRARFDRYDLVSHQELVVGRERLAARARRLRACLLAQEEELLPVLLETLAAPPRQGSASVAFELLQEMGLPAQVEALPVALNYVGDRNGWAWIDAATFLQRVPVEEVVPHVIAALLWPWEPYHGRYTTGETTWKGDVYGIHNLLWLPGTDRGVVRGCVEVIYYQLLCHDLRTCRSQSWREGERLYWLETQLRLLERAGVQGWMVPGLIGVMKHYPGAEELERARRLLRELPKEERRGYRGLLEGVGEGELVGVSSEERGGNEGAEGGDWQEELLVRLQEVVRGPRGSGEEREVEEIARELGAVGRERGAGLVYVGVVWELEEERMREGEPVAEQEGRGGRELGGWLRVLERVGVEPWMAPALVEVVRRYRQREEGELARGLLGGLPKEELRRYREVLRLMGLGELADEEEAPWSAGGRWEGVAERRQEEERARRRKGEEWGELGALVEDYVEAYGEWWWHGGEREKGRLQELKERLREEGERAVEVLAALLGDRTQTERMTPILVLLQELGYPWNAKALAGVLRLVGDPEHERSVFTLLWGVPVEELLPQLLAALLVPGRPYHWEGDEREVGEAAGCGLSSYDYWVLDVYGGLAGWLREPETERELVERCGPVAFYLLSYEVEQWRRRRVEREDQRVAEDGSAGVEGWLRVLERAGVQPWMAPALVEVARQWPKAWKGEVARQLLGRLPKEELRPYGLLLRRAGLGELVGRQEQEPGGQEAERLWKLESGVEEEGEEVREELRGIAGEEQVPYVVEALLEPEGAGEERRREQIGRLLERGELEDSVVEGCRAVVYYLLAWELEERRRRELDPLAQEEEQQGRERWSRTVLERESVLWLRVLERAGVESWMAPGLVEVVRRYPQREEGEVARRLLGRLPKEELRRYRLILEQSELGELGS</sequence>
<feature type="coiled-coil region" evidence="1">
    <location>
        <begin position="465"/>
        <end position="492"/>
    </location>
</feature>
<evidence type="ECO:0000256" key="1">
    <source>
        <dbReference type="SAM" id="Coils"/>
    </source>
</evidence>
<evidence type="ECO:0000313" key="3">
    <source>
        <dbReference type="Proteomes" id="UP000248706"/>
    </source>
</evidence>
<gene>
    <name evidence="2" type="ORF">A4R35_18525</name>
</gene>
<dbReference type="RefSeq" id="WP_112431998.1">
    <property type="nucleotide sequence ID" value="NZ_MCIF01000002.1"/>
</dbReference>
<organism evidence="2 3">
    <name type="scientific">Thermogemmatispora tikiterensis</name>
    <dbReference type="NCBI Taxonomy" id="1825093"/>
    <lineage>
        <taxon>Bacteria</taxon>
        <taxon>Bacillati</taxon>
        <taxon>Chloroflexota</taxon>
        <taxon>Ktedonobacteria</taxon>
        <taxon>Thermogemmatisporales</taxon>
        <taxon>Thermogemmatisporaceae</taxon>
        <taxon>Thermogemmatispora</taxon>
    </lineage>
</organism>
<dbReference type="Proteomes" id="UP000248706">
    <property type="component" value="Unassembled WGS sequence"/>
</dbReference>
<reference evidence="2 3" key="1">
    <citation type="submission" date="2016-08" db="EMBL/GenBank/DDBJ databases">
        <title>Analysis of Carbohydrate Active Enzymes in Thermogemmatispora T81 Reveals Carbohydrate Degradation Ability.</title>
        <authorList>
            <person name="Tomazini A."/>
            <person name="Lal S."/>
            <person name="Stott M."/>
            <person name="Henrissat B."/>
            <person name="Polikarpov I."/>
            <person name="Sparling R."/>
            <person name="Levin D.B."/>
        </authorList>
    </citation>
    <scope>NUCLEOTIDE SEQUENCE [LARGE SCALE GENOMIC DNA]</scope>
    <source>
        <strain evidence="2 3">T81</strain>
    </source>
</reference>
<name>A0A328VKA1_9CHLR</name>
<proteinExistence type="predicted"/>
<dbReference type="OrthoDB" id="137364at2"/>
<keyword evidence="3" id="KW-1185">Reference proteome</keyword>
<comment type="caution">
    <text evidence="2">The sequence shown here is derived from an EMBL/GenBank/DDBJ whole genome shotgun (WGS) entry which is preliminary data.</text>
</comment>
<keyword evidence="1" id="KW-0175">Coiled coil</keyword>
<accession>A0A328VKA1</accession>